<dbReference type="InterPro" id="IPR015655">
    <property type="entry name" value="PP2C"/>
</dbReference>
<dbReference type="InterPro" id="IPR001932">
    <property type="entry name" value="PPM-type_phosphatase-like_dom"/>
</dbReference>
<dbReference type="OrthoDB" id="10264738at2759"/>
<dbReference type="HOGENOM" id="CLU_013173_6_0_1"/>
<gene>
    <name evidence="2" type="ORF">AMTR_s00036p00202740</name>
</gene>
<organism evidence="2 3">
    <name type="scientific">Amborella trichopoda</name>
    <dbReference type="NCBI Taxonomy" id="13333"/>
    <lineage>
        <taxon>Eukaryota</taxon>
        <taxon>Viridiplantae</taxon>
        <taxon>Streptophyta</taxon>
        <taxon>Embryophyta</taxon>
        <taxon>Tracheophyta</taxon>
        <taxon>Spermatophyta</taxon>
        <taxon>Magnoliopsida</taxon>
        <taxon>Amborellales</taxon>
        <taxon>Amborellaceae</taxon>
        <taxon>Amborella</taxon>
    </lineage>
</organism>
<evidence type="ECO:0000313" key="2">
    <source>
        <dbReference type="EMBL" id="ERN15400.1"/>
    </source>
</evidence>
<dbReference type="PROSITE" id="PS51746">
    <property type="entry name" value="PPM_2"/>
    <property type="match status" value="1"/>
</dbReference>
<dbReference type="CDD" id="cd00143">
    <property type="entry name" value="PP2Cc"/>
    <property type="match status" value="1"/>
</dbReference>
<dbReference type="SMART" id="SM00332">
    <property type="entry name" value="PP2Cc"/>
    <property type="match status" value="1"/>
</dbReference>
<dbReference type="Pfam" id="PF00481">
    <property type="entry name" value="PP2C"/>
    <property type="match status" value="1"/>
</dbReference>
<dbReference type="AlphaFoldDB" id="U5CZH3"/>
<dbReference type="PANTHER" id="PTHR47992">
    <property type="entry name" value="PROTEIN PHOSPHATASE"/>
    <property type="match status" value="1"/>
</dbReference>
<dbReference type="Gene3D" id="3.60.40.10">
    <property type="entry name" value="PPM-type phosphatase domain"/>
    <property type="match status" value="1"/>
</dbReference>
<feature type="domain" description="PPM-type phosphatase" evidence="1">
    <location>
        <begin position="41"/>
        <end position="319"/>
    </location>
</feature>
<dbReference type="SUPFAM" id="SSF81606">
    <property type="entry name" value="PP2C-like"/>
    <property type="match status" value="1"/>
</dbReference>
<dbReference type="OMA" id="VWAADSE"/>
<protein>
    <recommendedName>
        <fullName evidence="1">PPM-type phosphatase domain-containing protein</fullName>
    </recommendedName>
</protein>
<evidence type="ECO:0000259" key="1">
    <source>
        <dbReference type="PROSITE" id="PS51746"/>
    </source>
</evidence>
<accession>U5CZH3</accession>
<sequence length="334" mass="36537">MGACVSCAAHETHLISEASYDEEGHDIFVKGGLVCNGFNSFASFYSQQGRKGCNQDAFILCQGYGEGDGLFCGVFDGHGQYGHLVSKRVREWLPSMLLRQRDGLMNGFSQGFEAWDEACIRGFKALDKNLKLSNDLDCSFSGTTAVTIIKQGGYLVVANLGDSRAVLGTISEDGTLTAIQLTTDQKPNVPQEAERIRQCNGRVFALKEEPKIQRVWLPDEDSPGLAMARAFGDFQLKDFGLSAVPQVTHHKLTSKDQFVILASDGVWDALSNTEVVSIVSSAETKETAAKDVVESAIQAWQHKFPSSRVDDCSVVCLFVQEKEGSEYTTTTYEV</sequence>
<dbReference type="GO" id="GO:1902531">
    <property type="term" value="P:regulation of intracellular signal transduction"/>
    <property type="evidence" value="ECO:0000318"/>
    <property type="project" value="GO_Central"/>
</dbReference>
<dbReference type="GO" id="GO:0004722">
    <property type="term" value="F:protein serine/threonine phosphatase activity"/>
    <property type="evidence" value="ECO:0000318"/>
    <property type="project" value="GO_Central"/>
</dbReference>
<dbReference type="EMBL" id="KI392503">
    <property type="protein sequence ID" value="ERN15400.1"/>
    <property type="molecule type" value="Genomic_DNA"/>
</dbReference>
<dbReference type="InterPro" id="IPR036457">
    <property type="entry name" value="PPM-type-like_dom_sf"/>
</dbReference>
<proteinExistence type="predicted"/>
<dbReference type="eggNOG" id="KOG0698">
    <property type="taxonomic scope" value="Eukaryota"/>
</dbReference>
<name>U5CZH3_AMBTC</name>
<dbReference type="Proteomes" id="UP000017836">
    <property type="component" value="Unassembled WGS sequence"/>
</dbReference>
<dbReference type="KEGG" id="atr:18443689"/>
<dbReference type="Gramene" id="ERN15400">
    <property type="protein sequence ID" value="ERN15400"/>
    <property type="gene ID" value="AMTR_s00036p00202740"/>
</dbReference>
<reference evidence="3" key="1">
    <citation type="journal article" date="2013" name="Science">
        <title>The Amborella genome and the evolution of flowering plants.</title>
        <authorList>
            <consortium name="Amborella Genome Project"/>
        </authorList>
    </citation>
    <scope>NUCLEOTIDE SEQUENCE [LARGE SCALE GENOMIC DNA]</scope>
</reference>
<keyword evidence="3" id="KW-1185">Reference proteome</keyword>
<evidence type="ECO:0000313" key="3">
    <source>
        <dbReference type="Proteomes" id="UP000017836"/>
    </source>
</evidence>